<dbReference type="STRING" id="4432.A0A1U7ZDF5"/>
<dbReference type="Gene3D" id="3.30.300.30">
    <property type="match status" value="1"/>
</dbReference>
<evidence type="ECO:0000256" key="1">
    <source>
        <dbReference type="ARBA" id="ARBA00006432"/>
    </source>
</evidence>
<dbReference type="PROSITE" id="PS00455">
    <property type="entry name" value="AMP_BINDING"/>
    <property type="match status" value="1"/>
</dbReference>
<evidence type="ECO:0000313" key="3">
    <source>
        <dbReference type="Proteomes" id="UP000189703"/>
    </source>
</evidence>
<dbReference type="InterPro" id="IPR042099">
    <property type="entry name" value="ANL_N_sf"/>
</dbReference>
<dbReference type="RefSeq" id="XP_010250798.1">
    <property type="nucleotide sequence ID" value="XM_010252496.2"/>
</dbReference>
<dbReference type="InterPro" id="IPR045851">
    <property type="entry name" value="AMP-bd_C_sf"/>
</dbReference>
<dbReference type="FunFam" id="3.30.300.30:FF:000007">
    <property type="entry name" value="4-coumarate--CoA ligase 2"/>
    <property type="match status" value="1"/>
</dbReference>
<name>A0A1U7ZDF5_NELNU</name>
<keyword evidence="2" id="KW-0436">Ligase</keyword>
<evidence type="ECO:0000313" key="4">
    <source>
        <dbReference type="RefSeq" id="XP_010250798.1"/>
    </source>
</evidence>
<keyword evidence="3" id="KW-1185">Reference proteome</keyword>
<reference evidence="4" key="1">
    <citation type="submission" date="2025-08" db="UniProtKB">
        <authorList>
            <consortium name="RefSeq"/>
        </authorList>
    </citation>
    <scope>IDENTIFICATION</scope>
</reference>
<dbReference type="Gene3D" id="3.40.50.12780">
    <property type="entry name" value="N-terminal domain of ligase-like"/>
    <property type="match status" value="1"/>
</dbReference>
<sequence length="547" mass="59867">MAEPNLNSSIDPNSGFCSETNTFFSLRPPVPLPPANLPLSVFHYVFSLLRTSSSLETIALIDSTTGHRLPYSEFIRQTQNLATSLQTLIGLSKGDTAFVLSPACLQIPILYFSLFSIGVVISPANPTGTIPEISRQIELCKPVIAFATSEMADKLPSLRHQTILLDSPEFQAMMTTKLGYRFAPVEVAQSEPATILYSSGTTGSVKGVVLTHRNWISMVAGIYAFLPKRASPAVVLSMSPYFHVYGFLHCVKSVAVGESVVLMKQFNVRRMTTVVEEFKVTHIAVAPPVVVAMVKDEVAMRGRDLSSLEVVFCGGAPLAKEVALKLKERLSKVLLAQAYGLTESTGGVFRTVNLEENCPIGSAGRLATNYEAKIVDPQTGIALPPYMQGELWIRGPTIMKGYIGDNKATAATVDPDGWLRTGDLCYIDNNGFLYIVDRLKELIKYKAYQVPPAELEHLLQSHPDILDAAVVPFPDEEAGQVPMAYVVRQPLSTIDESQIIDFVSKQVAPYKMVRRVSFVTSIPKNAAGKILRKELMKLTLPKPTSKL</sequence>
<dbReference type="KEGG" id="nnu:104592941"/>
<dbReference type="GeneID" id="104592941"/>
<protein>
    <submittedName>
        <fullName evidence="4">4-coumarate--CoA ligase-like 9</fullName>
    </submittedName>
</protein>
<dbReference type="InterPro" id="IPR000873">
    <property type="entry name" value="AMP-dep_synth/lig_dom"/>
</dbReference>
<dbReference type="InterPro" id="IPR025110">
    <property type="entry name" value="AMP-bd_C"/>
</dbReference>
<gene>
    <name evidence="4" type="primary">LOC104592941</name>
</gene>
<dbReference type="OMA" id="KEMIKCK"/>
<dbReference type="Pfam" id="PF13193">
    <property type="entry name" value="AMP-binding_C"/>
    <property type="match status" value="1"/>
</dbReference>
<dbReference type="Proteomes" id="UP000189703">
    <property type="component" value="Unplaced"/>
</dbReference>
<dbReference type="eggNOG" id="KOG1176">
    <property type="taxonomic scope" value="Eukaryota"/>
</dbReference>
<evidence type="ECO:0000256" key="2">
    <source>
        <dbReference type="ARBA" id="ARBA00022598"/>
    </source>
</evidence>
<dbReference type="SUPFAM" id="SSF56801">
    <property type="entry name" value="Acetyl-CoA synthetase-like"/>
    <property type="match status" value="1"/>
</dbReference>
<proteinExistence type="inferred from homology"/>
<dbReference type="PANTHER" id="PTHR24096">
    <property type="entry name" value="LONG-CHAIN-FATTY-ACID--COA LIGASE"/>
    <property type="match status" value="1"/>
</dbReference>
<dbReference type="GO" id="GO:0016405">
    <property type="term" value="F:CoA-ligase activity"/>
    <property type="evidence" value="ECO:0000318"/>
    <property type="project" value="GO_Central"/>
</dbReference>
<accession>A0A1U7ZDF5</accession>
<dbReference type="OrthoDB" id="10253869at2759"/>
<dbReference type="CDD" id="cd05904">
    <property type="entry name" value="4CL"/>
    <property type="match status" value="1"/>
</dbReference>
<dbReference type="Pfam" id="PF00501">
    <property type="entry name" value="AMP-binding"/>
    <property type="match status" value="1"/>
</dbReference>
<comment type="similarity">
    <text evidence="1">Belongs to the ATP-dependent AMP-binding enzyme family.</text>
</comment>
<dbReference type="PANTHER" id="PTHR24096:SF160">
    <property type="entry name" value="4-COUMARATE--COA LIGASE-LIKE 9"/>
    <property type="match status" value="1"/>
</dbReference>
<dbReference type="AlphaFoldDB" id="A0A1U7ZDF5"/>
<organism evidence="3 4">
    <name type="scientific">Nelumbo nucifera</name>
    <name type="common">Sacred lotus</name>
    <dbReference type="NCBI Taxonomy" id="4432"/>
    <lineage>
        <taxon>Eukaryota</taxon>
        <taxon>Viridiplantae</taxon>
        <taxon>Streptophyta</taxon>
        <taxon>Embryophyta</taxon>
        <taxon>Tracheophyta</taxon>
        <taxon>Spermatophyta</taxon>
        <taxon>Magnoliopsida</taxon>
        <taxon>Proteales</taxon>
        <taxon>Nelumbonaceae</taxon>
        <taxon>Nelumbo</taxon>
    </lineage>
</organism>
<dbReference type="InterPro" id="IPR020845">
    <property type="entry name" value="AMP-binding_CS"/>
</dbReference>